<name>A0A6J6HEW4_9ZZZZ</name>
<reference evidence="1" key="1">
    <citation type="submission" date="2020-05" db="EMBL/GenBank/DDBJ databases">
        <authorList>
            <person name="Chiriac C."/>
            <person name="Salcher M."/>
            <person name="Ghai R."/>
            <person name="Kavagutti S V."/>
        </authorList>
    </citation>
    <scope>NUCLEOTIDE SEQUENCE</scope>
</reference>
<evidence type="ECO:0000313" key="1">
    <source>
        <dbReference type="EMBL" id="CAB4612212.1"/>
    </source>
</evidence>
<protein>
    <submittedName>
        <fullName evidence="1">Unannotated protein</fullName>
    </submittedName>
</protein>
<accession>A0A6J6HEW4</accession>
<sequence>MASIVHLAGRFFGSLRPGGPPRTEVDVVRTELGPAEFEIWSGMSGPDRRHSVGVAARVRGILGPDADRSVMAAALLHDSGKVDSGLRTPGRVVATVMAGLVKHDETTIRRWAVGGGYRRRIGLYLLHPERGAEHLESAGSDPLTVAWTLQHHLPRADCTLDQRLADALRVADND</sequence>
<dbReference type="AlphaFoldDB" id="A0A6J6HEW4"/>
<dbReference type="Gene3D" id="1.10.3210.10">
    <property type="entry name" value="Hypothetical protein af1432"/>
    <property type="match status" value="1"/>
</dbReference>
<proteinExistence type="predicted"/>
<dbReference type="EMBL" id="CAEZUP010000046">
    <property type="protein sequence ID" value="CAB4612212.1"/>
    <property type="molecule type" value="Genomic_DNA"/>
</dbReference>
<gene>
    <name evidence="1" type="ORF">UFOPK1835_01164</name>
</gene>
<dbReference type="SUPFAM" id="SSF109604">
    <property type="entry name" value="HD-domain/PDEase-like"/>
    <property type="match status" value="1"/>
</dbReference>
<organism evidence="1">
    <name type="scientific">freshwater metagenome</name>
    <dbReference type="NCBI Taxonomy" id="449393"/>
    <lineage>
        <taxon>unclassified sequences</taxon>
        <taxon>metagenomes</taxon>
        <taxon>ecological metagenomes</taxon>
    </lineage>
</organism>